<protein>
    <submittedName>
        <fullName evidence="1">Uncharacterized protein</fullName>
    </submittedName>
</protein>
<reference evidence="1 2" key="1">
    <citation type="journal article" date="2020" name="Nature">
        <title>Six reference-quality genomes reveal evolution of bat adaptations.</title>
        <authorList>
            <person name="Jebb D."/>
            <person name="Huang Z."/>
            <person name="Pippel M."/>
            <person name="Hughes G.M."/>
            <person name="Lavrichenko K."/>
            <person name="Devanna P."/>
            <person name="Winkler S."/>
            <person name="Jermiin L.S."/>
            <person name="Skirmuntt E.C."/>
            <person name="Katzourakis A."/>
            <person name="Burkitt-Gray L."/>
            <person name="Ray D.A."/>
            <person name="Sullivan K.A.M."/>
            <person name="Roscito J.G."/>
            <person name="Kirilenko B.M."/>
            <person name="Davalos L.M."/>
            <person name="Corthals A.P."/>
            <person name="Power M.L."/>
            <person name="Jones G."/>
            <person name="Ransome R.D."/>
            <person name="Dechmann D.K.N."/>
            <person name="Locatelli A.G."/>
            <person name="Puechmaille S.J."/>
            <person name="Fedrigo O."/>
            <person name="Jarvis E.D."/>
            <person name="Hiller M."/>
            <person name="Vernes S.C."/>
            <person name="Myers E.W."/>
            <person name="Teeling E.C."/>
        </authorList>
    </citation>
    <scope>NUCLEOTIDE SEQUENCE [LARGE SCALE GENOMIC DNA]</scope>
    <source>
        <strain evidence="1">Bat1K_MPI-CBG_1</strain>
    </source>
</reference>
<sequence length="141" mass="15976">MLGVPCEAHGLWGTCPGACPVRTPPSQPLIFTPMTWNMLQKKRLHVRVQLNRETMMSEAKSCKDFYFLQNHFGLKFLVFREPGRVSLWRAWCPVHTSLLVTTQISVHTPAFQWPRQAQGPCLLLPCLGQEASPLGVHIQRG</sequence>
<organism evidence="1 2">
    <name type="scientific">Phyllostomus discolor</name>
    <name type="common">pale spear-nosed bat</name>
    <dbReference type="NCBI Taxonomy" id="89673"/>
    <lineage>
        <taxon>Eukaryota</taxon>
        <taxon>Metazoa</taxon>
        <taxon>Chordata</taxon>
        <taxon>Craniata</taxon>
        <taxon>Vertebrata</taxon>
        <taxon>Euteleostomi</taxon>
        <taxon>Mammalia</taxon>
        <taxon>Eutheria</taxon>
        <taxon>Laurasiatheria</taxon>
        <taxon>Chiroptera</taxon>
        <taxon>Yangochiroptera</taxon>
        <taxon>Phyllostomidae</taxon>
        <taxon>Phyllostominae</taxon>
        <taxon>Phyllostomus</taxon>
    </lineage>
</organism>
<dbReference type="Proteomes" id="UP000664940">
    <property type="component" value="Unassembled WGS sequence"/>
</dbReference>
<dbReference type="EMBL" id="JABVXQ010000019">
    <property type="protein sequence ID" value="KAF6073002.1"/>
    <property type="molecule type" value="Genomic_DNA"/>
</dbReference>
<evidence type="ECO:0000313" key="2">
    <source>
        <dbReference type="Proteomes" id="UP000664940"/>
    </source>
</evidence>
<comment type="caution">
    <text evidence="1">The sequence shown here is derived from an EMBL/GenBank/DDBJ whole genome shotgun (WGS) entry which is preliminary data.</text>
</comment>
<name>A0A833Y470_9CHIR</name>
<dbReference type="AlphaFoldDB" id="A0A833Y470"/>
<evidence type="ECO:0000313" key="1">
    <source>
        <dbReference type="EMBL" id="KAF6073002.1"/>
    </source>
</evidence>
<proteinExistence type="predicted"/>
<accession>A0A833Y470</accession>
<gene>
    <name evidence="1" type="ORF">HJG60_009629</name>
</gene>